<keyword evidence="10" id="KW-1185">Reference proteome</keyword>
<dbReference type="Gene3D" id="4.10.240.10">
    <property type="entry name" value="Zn(2)-C6 fungal-type DNA-binding domain"/>
    <property type="match status" value="1"/>
</dbReference>
<evidence type="ECO:0000256" key="2">
    <source>
        <dbReference type="ARBA" id="ARBA00022833"/>
    </source>
</evidence>
<proteinExistence type="predicted"/>
<evidence type="ECO:0000313" key="10">
    <source>
        <dbReference type="Proteomes" id="UP000664132"/>
    </source>
</evidence>
<keyword evidence="1" id="KW-0479">Metal-binding</keyword>
<keyword evidence="2" id="KW-0862">Zinc</keyword>
<dbReference type="PROSITE" id="PS50048">
    <property type="entry name" value="ZN2_CY6_FUNGAL_2"/>
    <property type="match status" value="1"/>
</dbReference>
<sequence>MHSSSASLRPRQRTFTSCTECRRRKQRCNQAKDRPCNNCARRYPPVICTYESSSSPPPTDRVVDMRDNHVSQQDSGRGSGSDVSGTAYMQTPQSNVSDMPVTSTSDGYYASHGYYATATTRADYRQYQGEGSTANSQYVATSGSYAVDGGYYQDQTNYSVAGSTQGHTGYYPVTDQQRSDWLSTNGDPTAFVGAGSDYYYVEPDPEDHTSPRR</sequence>
<organism evidence="9 10">
    <name type="scientific">Cadophora malorum</name>
    <dbReference type="NCBI Taxonomy" id="108018"/>
    <lineage>
        <taxon>Eukaryota</taxon>
        <taxon>Fungi</taxon>
        <taxon>Dikarya</taxon>
        <taxon>Ascomycota</taxon>
        <taxon>Pezizomycotina</taxon>
        <taxon>Leotiomycetes</taxon>
        <taxon>Helotiales</taxon>
        <taxon>Ploettnerulaceae</taxon>
        <taxon>Cadophora</taxon>
    </lineage>
</organism>
<reference evidence="9" key="1">
    <citation type="submission" date="2021-02" db="EMBL/GenBank/DDBJ databases">
        <title>Genome sequence Cadophora malorum strain M34.</title>
        <authorList>
            <person name="Stefanovic E."/>
            <person name="Vu D."/>
            <person name="Scully C."/>
            <person name="Dijksterhuis J."/>
            <person name="Roader J."/>
            <person name="Houbraken J."/>
        </authorList>
    </citation>
    <scope>NUCLEOTIDE SEQUENCE</scope>
    <source>
        <strain evidence="9">M34</strain>
    </source>
</reference>
<keyword evidence="6" id="KW-0539">Nucleus</keyword>
<dbReference type="OrthoDB" id="5344325at2759"/>
<dbReference type="GO" id="GO:0005634">
    <property type="term" value="C:nucleus"/>
    <property type="evidence" value="ECO:0007669"/>
    <property type="project" value="TreeGrafter"/>
</dbReference>
<dbReference type="AlphaFoldDB" id="A0A8H7TC52"/>
<dbReference type="SUPFAM" id="SSF57701">
    <property type="entry name" value="Zn2/Cys6 DNA-binding domain"/>
    <property type="match status" value="1"/>
</dbReference>
<dbReference type="Pfam" id="PF00172">
    <property type="entry name" value="Zn_clus"/>
    <property type="match status" value="1"/>
</dbReference>
<evidence type="ECO:0000256" key="7">
    <source>
        <dbReference type="SAM" id="MobiDB-lite"/>
    </source>
</evidence>
<feature type="region of interest" description="Disordered" evidence="7">
    <location>
        <begin position="70"/>
        <end position="100"/>
    </location>
</feature>
<feature type="compositionally biased region" description="Low complexity" evidence="7">
    <location>
        <begin position="70"/>
        <end position="85"/>
    </location>
</feature>
<dbReference type="CDD" id="cd00067">
    <property type="entry name" value="GAL4"/>
    <property type="match status" value="1"/>
</dbReference>
<keyword evidence="3" id="KW-0805">Transcription regulation</keyword>
<name>A0A8H7TC52_9HELO</name>
<keyword evidence="5" id="KW-0804">Transcription</keyword>
<evidence type="ECO:0000256" key="5">
    <source>
        <dbReference type="ARBA" id="ARBA00023163"/>
    </source>
</evidence>
<evidence type="ECO:0000256" key="6">
    <source>
        <dbReference type="ARBA" id="ARBA00023242"/>
    </source>
</evidence>
<feature type="compositionally biased region" description="Polar residues" evidence="7">
    <location>
        <begin position="87"/>
        <end position="100"/>
    </location>
</feature>
<evidence type="ECO:0000256" key="1">
    <source>
        <dbReference type="ARBA" id="ARBA00022723"/>
    </source>
</evidence>
<dbReference type="PROSITE" id="PS00463">
    <property type="entry name" value="ZN2_CY6_FUNGAL_1"/>
    <property type="match status" value="1"/>
</dbReference>
<evidence type="ECO:0000256" key="4">
    <source>
        <dbReference type="ARBA" id="ARBA00023125"/>
    </source>
</evidence>
<dbReference type="SMART" id="SM00066">
    <property type="entry name" value="GAL4"/>
    <property type="match status" value="1"/>
</dbReference>
<dbReference type="GO" id="GO:0008270">
    <property type="term" value="F:zinc ion binding"/>
    <property type="evidence" value="ECO:0007669"/>
    <property type="project" value="InterPro"/>
</dbReference>
<dbReference type="Proteomes" id="UP000664132">
    <property type="component" value="Unassembled WGS sequence"/>
</dbReference>
<gene>
    <name evidence="9" type="ORF">IFR04_010105</name>
</gene>
<keyword evidence="4" id="KW-0238">DNA-binding</keyword>
<dbReference type="InterPro" id="IPR051430">
    <property type="entry name" value="Fungal_TF_Env_Response"/>
</dbReference>
<evidence type="ECO:0000313" key="9">
    <source>
        <dbReference type="EMBL" id="KAG4416776.1"/>
    </source>
</evidence>
<comment type="caution">
    <text evidence="9">The sequence shown here is derived from an EMBL/GenBank/DDBJ whole genome shotgun (WGS) entry which is preliminary data.</text>
</comment>
<dbReference type="GO" id="GO:0001228">
    <property type="term" value="F:DNA-binding transcription activator activity, RNA polymerase II-specific"/>
    <property type="evidence" value="ECO:0007669"/>
    <property type="project" value="TreeGrafter"/>
</dbReference>
<dbReference type="GO" id="GO:0000978">
    <property type="term" value="F:RNA polymerase II cis-regulatory region sequence-specific DNA binding"/>
    <property type="evidence" value="ECO:0007669"/>
    <property type="project" value="TreeGrafter"/>
</dbReference>
<feature type="domain" description="Zn(2)-C6 fungal-type" evidence="8">
    <location>
        <begin position="17"/>
        <end position="50"/>
    </location>
</feature>
<dbReference type="PANTHER" id="PTHR31944">
    <property type="entry name" value="HEME-RESPONSIVE ZINC FINGER TRANSCRIPTION FACTOR HAP1"/>
    <property type="match status" value="1"/>
</dbReference>
<feature type="region of interest" description="Disordered" evidence="7">
    <location>
        <begin position="193"/>
        <end position="213"/>
    </location>
</feature>
<dbReference type="EMBL" id="JAFJYH010000175">
    <property type="protein sequence ID" value="KAG4416776.1"/>
    <property type="molecule type" value="Genomic_DNA"/>
</dbReference>
<protein>
    <recommendedName>
        <fullName evidence="8">Zn(2)-C6 fungal-type domain-containing protein</fullName>
    </recommendedName>
</protein>
<accession>A0A8H7TC52</accession>
<evidence type="ECO:0000259" key="8">
    <source>
        <dbReference type="PROSITE" id="PS50048"/>
    </source>
</evidence>
<dbReference type="PANTHER" id="PTHR31944:SF131">
    <property type="entry name" value="HEME-RESPONSIVE ZINC FINGER TRANSCRIPTION FACTOR HAP1"/>
    <property type="match status" value="1"/>
</dbReference>
<dbReference type="InterPro" id="IPR036864">
    <property type="entry name" value="Zn2-C6_fun-type_DNA-bd_sf"/>
</dbReference>
<evidence type="ECO:0000256" key="3">
    <source>
        <dbReference type="ARBA" id="ARBA00023015"/>
    </source>
</evidence>
<dbReference type="InterPro" id="IPR001138">
    <property type="entry name" value="Zn2Cys6_DnaBD"/>
</dbReference>